<dbReference type="InterPro" id="IPR002110">
    <property type="entry name" value="Ankyrin_rpt"/>
</dbReference>
<dbReference type="SMART" id="SM00248">
    <property type="entry name" value="ANK"/>
    <property type="match status" value="4"/>
</dbReference>
<dbReference type="PANTHER" id="PTHR12093">
    <property type="entry name" value="NCK-ASSOCIATED PROTEIN 1"/>
    <property type="match status" value="1"/>
</dbReference>
<dbReference type="PROSITE" id="PS50088">
    <property type="entry name" value="ANK_REPEAT"/>
    <property type="match status" value="1"/>
</dbReference>
<dbReference type="Pfam" id="PF12796">
    <property type="entry name" value="Ank_2"/>
    <property type="match status" value="1"/>
</dbReference>
<evidence type="ECO:0000256" key="1">
    <source>
        <dbReference type="ARBA" id="ARBA00037947"/>
    </source>
</evidence>
<sequence>MSFVSVPPRFLAWQMNCFDRPPSQLHILRPRGGEELILDETQLRMIVNEKHPNSGFISTHFAAISRNYKTLRYLIQLGAKVDALDQVGQTPLMKALRFKPLNKDAQRKQMKCIKTLLDAGTDVDHKDKYKLTATDHATRNGIDFFHTLLDRKLEEQSHRFSDPPPDTDFEEIPIPSAKVEIEEKMQNLKLEENDPYRDAGETPVPSTNYSYKYEGNTFDPYEEEIVKNEDTSFEEVDIEEFEKRQSRSISANTEKTDSSWVKADSDWNSKDVQNQAAQLVEAMKNSEEIEQVLPGLSSYLHMSYNGTPLGFQVLQSPMALRYEYLTTLIDHGFDVNFLDCEKRHIVEYFLEELEFGTQEDLEFMQLIAEDTRIEWKKKVSGGENLYEKLWKTPGQKAYLLRDDLNAQLRNLQINGNLPFKERPIPAMSLTKGIHEQIFKKNHEAVTSILIEKPSVMDTRNWKNYATPLHLAAELRLDDTVRHMLSPSILQFGKVTINAKDCFGCTPIMRLFVTTPAHALRNVDNNIAIVNSKLTASILELCKMMIDVEGIDVNIQDLDKCTVLHYFIACFVDCLALSWFQLFKESLRIVEAFMEAGADVHIMNNFGQTPLSIAKTAPNPNKNLIRILESYGTSMLTRLFNLKKQVNEPKNKPEFFKRKDVQPYLQQISKKFPNVGPSQMSFPQVQQGADEIVKQLEPYYTTFLDIKVFRDHVYECLRIIDELFMQLNISINSHLTIGYLTLVENYVKICIMLSRVDDRKMIMGVYSHAYEHQNNCCEANYVELAEFIQDYYDPIKKLSDEFTRDHQRVLKQAIESCVNVYNERSAFVDKWNKTEFLSMIAAPAKSFLTPSYSHFDMTTCELIPLESLETWIFFSYLLCYSQFNSSKEITAMWKRVMSMNFTLTLFRNDVIDVIKMSESTLERAKEAKKLIKEMESTAIKNCAGTHRERRRYLRNVLKEACLIFRDQPGLLGPRALNVFQMLATARDEVLWSIRHFPRDNQNKKTQEEEFKDKQLVEILFYIEDLRNLILTHQKIIQKYYCSLMHQFNAPALNEHLKNYSVTPEEEAEICSSFVQIMSQLSPVPIDDNKMPDLRGFRLDWFRLQSYTSVARPNMNLMEMDKFAKFMNNNYFHSELIDNLHGLLEYTSNLSLFCWYQDIFQKSFMDAVKSRSRFCVSLVSICSHFSHERHELCPEEFQILKKFSIEPAKKFLSEMANEAKRLMVLLYNQHASQSDKLLPFMAARKTDHETPKKKKNRRKEQRLTSPDRNEPGAESHRRDRTVVTEVDKIDGAIQEMALAFTHFQTITIWNHIFTPKEFFYERLERAFPAIIVKLVNAEPEKSTIEKPSMMLNKLYGFVDVMQSVGTLIDADVRHIISEVLLQQTQTTSASGEKTMTAYYASWYREVLLRKATDFQREVIFSPNKDSFANFNQQERHMMGMMNPEDYTNPQELRALAELLGPFGIRFILDSLSIQISQQIKELLQLVKQNRNHLRMLRTSFENHEKMNETTAQLTEKETFLSRLQVIGVIIEFQHSLQRALEYVMENRVPYLLAPIKEMHSSISSFEDLDKQFRLVELCRAAGLIADFDVTLCRHLFQNVPADPSKKYEEYENCCLLLVFAAVTIPFLAKDQDSEYNPDLGGHKNNTHCIAKAINVVATALFMVNVKAQDANREEEIGARMVEFLALASSSLLRIGNETGVLSRNRDAVYLLIGDIVKKSKHLTMDKLETCFPYVLLRYSYASVQDRSR</sequence>
<evidence type="ECO:0000256" key="3">
    <source>
        <dbReference type="SAM" id="MobiDB-lite"/>
    </source>
</evidence>
<feature type="region of interest" description="Disordered" evidence="3">
    <location>
        <begin position="1243"/>
        <end position="1279"/>
    </location>
</feature>
<dbReference type="InterPro" id="IPR019137">
    <property type="entry name" value="Nck-associated_protein-1"/>
</dbReference>
<feature type="repeat" description="ANK" evidence="2">
    <location>
        <begin position="54"/>
        <end position="86"/>
    </location>
</feature>
<protein>
    <submittedName>
        <fullName evidence="4">Oidioi.mRNA.OKI2018_I69.chr1.g2971.t1.cds</fullName>
    </submittedName>
</protein>
<evidence type="ECO:0000256" key="2">
    <source>
        <dbReference type="PROSITE-ProRule" id="PRU00023"/>
    </source>
</evidence>
<feature type="compositionally biased region" description="Basic and acidic residues" evidence="3">
    <location>
        <begin position="1259"/>
        <end position="1279"/>
    </location>
</feature>
<dbReference type="PROSITE" id="PS50297">
    <property type="entry name" value="ANK_REP_REGION"/>
    <property type="match status" value="1"/>
</dbReference>
<comment type="similarity">
    <text evidence="1">Belongs to the HEM-1/HEM-2 family.</text>
</comment>
<keyword evidence="2" id="KW-0040">ANK repeat</keyword>
<proteinExistence type="inferred from homology"/>
<dbReference type="EMBL" id="OU015566">
    <property type="protein sequence ID" value="CAG5106722.1"/>
    <property type="molecule type" value="Genomic_DNA"/>
</dbReference>
<dbReference type="InterPro" id="IPR036770">
    <property type="entry name" value="Ankyrin_rpt-contain_sf"/>
</dbReference>
<keyword evidence="5" id="KW-1185">Reference proteome</keyword>
<evidence type="ECO:0000313" key="4">
    <source>
        <dbReference type="EMBL" id="CAG5106722.1"/>
    </source>
</evidence>
<name>A0ABN7SW83_OIKDI</name>
<dbReference type="Pfam" id="PF09735">
    <property type="entry name" value="Nckap1"/>
    <property type="match status" value="1"/>
</dbReference>
<feature type="compositionally biased region" description="Basic residues" evidence="3">
    <location>
        <begin position="1249"/>
        <end position="1258"/>
    </location>
</feature>
<dbReference type="Gene3D" id="1.25.40.20">
    <property type="entry name" value="Ankyrin repeat-containing domain"/>
    <property type="match status" value="2"/>
</dbReference>
<dbReference type="Proteomes" id="UP001158576">
    <property type="component" value="Chromosome 1"/>
</dbReference>
<organism evidence="4 5">
    <name type="scientific">Oikopleura dioica</name>
    <name type="common">Tunicate</name>
    <dbReference type="NCBI Taxonomy" id="34765"/>
    <lineage>
        <taxon>Eukaryota</taxon>
        <taxon>Metazoa</taxon>
        <taxon>Chordata</taxon>
        <taxon>Tunicata</taxon>
        <taxon>Appendicularia</taxon>
        <taxon>Copelata</taxon>
        <taxon>Oikopleuridae</taxon>
        <taxon>Oikopleura</taxon>
    </lineage>
</organism>
<gene>
    <name evidence="4" type="ORF">OKIOD_LOCUS11736</name>
</gene>
<reference evidence="4 5" key="1">
    <citation type="submission" date="2021-04" db="EMBL/GenBank/DDBJ databases">
        <authorList>
            <person name="Bliznina A."/>
        </authorList>
    </citation>
    <scope>NUCLEOTIDE SEQUENCE [LARGE SCALE GENOMIC DNA]</scope>
</reference>
<dbReference type="PANTHER" id="PTHR12093:SF10">
    <property type="entry name" value="MEMBRANE-ASSOCIATED PROTEIN HEM"/>
    <property type="match status" value="1"/>
</dbReference>
<accession>A0ABN7SW83</accession>
<dbReference type="SUPFAM" id="SSF48403">
    <property type="entry name" value="Ankyrin repeat"/>
    <property type="match status" value="1"/>
</dbReference>
<evidence type="ECO:0000313" key="5">
    <source>
        <dbReference type="Proteomes" id="UP001158576"/>
    </source>
</evidence>